<accession>A0A444U5Z1</accession>
<gene>
    <name evidence="1" type="ORF">EOD39_7773</name>
</gene>
<organism evidence="1 2">
    <name type="scientific">Acipenser ruthenus</name>
    <name type="common">Sterlet sturgeon</name>
    <dbReference type="NCBI Taxonomy" id="7906"/>
    <lineage>
        <taxon>Eukaryota</taxon>
        <taxon>Metazoa</taxon>
        <taxon>Chordata</taxon>
        <taxon>Craniata</taxon>
        <taxon>Vertebrata</taxon>
        <taxon>Euteleostomi</taxon>
        <taxon>Actinopterygii</taxon>
        <taxon>Chondrostei</taxon>
        <taxon>Acipenseriformes</taxon>
        <taxon>Acipenseridae</taxon>
        <taxon>Acipenser</taxon>
    </lineage>
</organism>
<evidence type="ECO:0000313" key="2">
    <source>
        <dbReference type="Proteomes" id="UP000289886"/>
    </source>
</evidence>
<proteinExistence type="predicted"/>
<dbReference type="SUPFAM" id="SSF53098">
    <property type="entry name" value="Ribonuclease H-like"/>
    <property type="match status" value="1"/>
</dbReference>
<dbReference type="InterPro" id="IPR012337">
    <property type="entry name" value="RNaseH-like_sf"/>
</dbReference>
<reference evidence="1 2" key="1">
    <citation type="submission" date="2019-01" db="EMBL/GenBank/DDBJ databases">
        <title>Draft Genome and Complete Hox-Cluster Characterization of the Sterlet Sturgeon (Acipenser ruthenus).</title>
        <authorList>
            <person name="Wei Q."/>
        </authorList>
    </citation>
    <scope>NUCLEOTIDE SEQUENCE [LARGE SCALE GENOMIC DNA]</scope>
    <source>
        <strain evidence="1">WHYD16114868_AA</strain>
        <tissue evidence="1">Blood</tissue>
    </source>
</reference>
<dbReference type="AlphaFoldDB" id="A0A444U5Z1"/>
<keyword evidence="2" id="KW-1185">Reference proteome</keyword>
<dbReference type="Proteomes" id="UP000289886">
    <property type="component" value="Unassembled WGS sequence"/>
</dbReference>
<sequence>MHHMNLDNNKQRMLVVSKLEATSPETVLKVTMMTDIEQGFLAMDGEGSVVEDENPFKSPEKKRRFTSFQSSWKSSFDWIAESRRGPQHVTCKICGCDFTISHGGRHDIQRHASSEKHRQNSKHVLYVRSTQGHDEQNSCATKVTAAETAFVSMIAEHNLSFTCGEHILKFIKKHCADPEVVKKISCGGTKAACIARDVMGPKYQNDVVAMCRKLPFCVYLDKNMDWGEEKLLVILVGFFDVDLEKNVIRFLDMPRCVSETSQTVFDCLMETMRKFNVPAGNLVAFSSENDALMTGSEDSVLSRLKSLSPGIVNLGGVCHLAEICSNVGVEALSAPLAELVSDIHSYFSSSAHKQHRLKTLGVLVDLELLKTIKRAPVRWLHLSKVIKHVSDLWPTLLPYFINCESRASKVELISERLQNQELRLVFLYLQFALQPLCQFHSKLQNTDSRVVTLHEDVNRIIQLYAGRLLKPEAAAKFITERDLSLLDDVDSMLQNEEIRLGSEVREYLRVHASSISSADTEKKIYKKAALFCTAVLKKMLQSSAEHYSLLKNAGVFLNPESKLKLSGKLAVDLASQVGMCLTEEEEYQLLDEFSVYQLSDTIDVKTESNPHVNDTNACVVKYWGTVLKQMCRSEGELPIFKKLMLVLLCLPHSHAEPQRAFSIVQKVKAEVRHCLTLKALIGLLSIKMNEDRECFEVQYPTEILEAAKKATSVYNKEHKSLK</sequence>
<evidence type="ECO:0008006" key="3">
    <source>
        <dbReference type="Google" id="ProtNLM"/>
    </source>
</evidence>
<name>A0A444U5Z1_ACIRT</name>
<dbReference type="PANTHER" id="PTHR37162">
    <property type="entry name" value="HAT FAMILY DIMERISATION DOMAINCONTAINING PROTEIN-RELATED"/>
    <property type="match status" value="1"/>
</dbReference>
<evidence type="ECO:0000313" key="1">
    <source>
        <dbReference type="EMBL" id="RXM30568.1"/>
    </source>
</evidence>
<dbReference type="PANTHER" id="PTHR37162:SF1">
    <property type="entry name" value="BED-TYPE DOMAIN-CONTAINING PROTEIN"/>
    <property type="match status" value="1"/>
</dbReference>
<protein>
    <recommendedName>
        <fullName evidence="3">Zinc finger protein 862</fullName>
    </recommendedName>
</protein>
<comment type="caution">
    <text evidence="1">The sequence shown here is derived from an EMBL/GenBank/DDBJ whole genome shotgun (WGS) entry which is preliminary data.</text>
</comment>
<dbReference type="EMBL" id="SCEB01215246">
    <property type="protein sequence ID" value="RXM30568.1"/>
    <property type="molecule type" value="Genomic_DNA"/>
</dbReference>